<comment type="similarity">
    <text evidence="2 11 12">Belongs to the chorismate synthase family.</text>
</comment>
<comment type="catalytic activity">
    <reaction evidence="11 12">
        <text>5-O-(1-carboxyvinyl)-3-phosphoshikimate = chorismate + phosphate</text>
        <dbReference type="Rhea" id="RHEA:21020"/>
        <dbReference type="ChEBI" id="CHEBI:29748"/>
        <dbReference type="ChEBI" id="CHEBI:43474"/>
        <dbReference type="ChEBI" id="CHEBI:57701"/>
        <dbReference type="EC" id="4.2.3.5"/>
    </reaction>
</comment>
<evidence type="ECO:0000256" key="3">
    <source>
        <dbReference type="ARBA" id="ARBA00013036"/>
    </source>
</evidence>
<dbReference type="InterPro" id="IPR020541">
    <property type="entry name" value="Chorismate_synthase_CS"/>
</dbReference>
<dbReference type="Gene3D" id="3.60.150.10">
    <property type="entry name" value="Chorismate synthase AroC"/>
    <property type="match status" value="1"/>
</dbReference>
<dbReference type="HAMAP" id="MF_00300">
    <property type="entry name" value="Chorismate_synth"/>
    <property type="match status" value="1"/>
</dbReference>
<dbReference type="InterPro" id="IPR000453">
    <property type="entry name" value="Chorismate_synth"/>
</dbReference>
<dbReference type="PIRSF" id="PIRSF001456">
    <property type="entry name" value="Chorismate_synth"/>
    <property type="match status" value="1"/>
</dbReference>
<evidence type="ECO:0000256" key="6">
    <source>
        <dbReference type="ARBA" id="ARBA00022643"/>
    </source>
</evidence>
<dbReference type="NCBIfam" id="NF003793">
    <property type="entry name" value="PRK05382.1"/>
    <property type="match status" value="1"/>
</dbReference>
<dbReference type="Proteomes" id="UP000830167">
    <property type="component" value="Chromosome"/>
</dbReference>
<feature type="binding site" evidence="11">
    <location>
        <position position="292"/>
    </location>
    <ligand>
        <name>FMN</name>
        <dbReference type="ChEBI" id="CHEBI:58210"/>
    </ligand>
</feature>
<dbReference type="Pfam" id="PF01264">
    <property type="entry name" value="Chorismate_synt"/>
    <property type="match status" value="1"/>
</dbReference>
<accession>A0ABY4CUJ7</accession>
<dbReference type="EC" id="4.2.3.5" evidence="3 11"/>
<dbReference type="SUPFAM" id="SSF103263">
    <property type="entry name" value="Chorismate synthase, AroC"/>
    <property type="match status" value="1"/>
</dbReference>
<keyword evidence="4 11" id="KW-0028">Amino-acid biosynthesis</keyword>
<evidence type="ECO:0000256" key="10">
    <source>
        <dbReference type="ARBA" id="ARBA00023239"/>
    </source>
</evidence>
<keyword evidence="9 11" id="KW-0057">Aromatic amino acid biosynthesis</keyword>
<sequence>MRYLTAGESHGPELTAIVDGVPSQFPIDQDGLNHQLYRRQQGYGRGYRMKIESDQATITSGVRFGKTLGTPITLHITNRDWKNWQEKMAVFGEPPENLAEVTKPRPGHADLAGALKYDHKDIRNVLERSSARNTATLVACGAVARQILEQFGIRVFGHVVRIGSVVADIPDMPFVTFMERAEASEVRCVDPTAEQAMIAQIEQAKNDGDTLGGTFEIIATGLPIGLGSYAQPDQRLDGRLAGALMGFQAIKGVEIGMGFEVAERPGSQVHDEIFYQEGMYQRRTNGAGGIEGGISNGQPIVIRAAMKPIPTLYKPLQSVDMNTKEPYLASIERSDTCAVPAAAVVGEAVVCWTLAQAFLEKFAGDSFGEVKRNYDSYMAYLQSR</sequence>
<evidence type="ECO:0000256" key="8">
    <source>
        <dbReference type="ARBA" id="ARBA00022857"/>
    </source>
</evidence>
<feature type="binding site" evidence="11">
    <location>
        <begin position="128"/>
        <end position="130"/>
    </location>
    <ligand>
        <name>FMN</name>
        <dbReference type="ChEBI" id="CHEBI:58210"/>
    </ligand>
</feature>
<evidence type="ECO:0000313" key="14">
    <source>
        <dbReference type="Proteomes" id="UP000830167"/>
    </source>
</evidence>
<dbReference type="NCBIfam" id="TIGR00033">
    <property type="entry name" value="aroC"/>
    <property type="match status" value="1"/>
</dbReference>
<feature type="binding site" evidence="11">
    <location>
        <begin position="307"/>
        <end position="311"/>
    </location>
    <ligand>
        <name>FMN</name>
        <dbReference type="ChEBI" id="CHEBI:58210"/>
    </ligand>
</feature>
<comment type="pathway">
    <text evidence="1 11 12">Metabolic intermediate biosynthesis; chorismate biosynthesis; chorismate from D-erythrose 4-phosphate and phosphoenolpyruvate: step 7/7.</text>
</comment>
<dbReference type="PROSITE" id="PS00788">
    <property type="entry name" value="CHORISMATE_SYNTHASE_2"/>
    <property type="match status" value="1"/>
</dbReference>
<protein>
    <recommendedName>
        <fullName evidence="3 11">Chorismate synthase</fullName>
        <shortName evidence="11">CS</shortName>
        <ecNumber evidence="3 11">4.2.3.5</ecNumber>
    </recommendedName>
    <alternativeName>
        <fullName evidence="11">5-enolpyruvylshikimate-3-phosphate phospholyase</fullName>
    </alternativeName>
</protein>
<dbReference type="PANTHER" id="PTHR21085">
    <property type="entry name" value="CHORISMATE SYNTHASE"/>
    <property type="match status" value="1"/>
</dbReference>
<proteinExistence type="inferred from homology"/>
<feature type="binding site" evidence="11">
    <location>
        <position position="39"/>
    </location>
    <ligand>
        <name>NADP(+)</name>
        <dbReference type="ChEBI" id="CHEBI:58349"/>
    </ligand>
</feature>
<evidence type="ECO:0000256" key="1">
    <source>
        <dbReference type="ARBA" id="ARBA00005044"/>
    </source>
</evidence>
<evidence type="ECO:0000313" key="13">
    <source>
        <dbReference type="EMBL" id="UOF92916.1"/>
    </source>
</evidence>
<keyword evidence="10 11" id="KW-0456">Lyase</keyword>
<name>A0ABY4CUJ7_9BACL</name>
<reference evidence="13" key="1">
    <citation type="submission" date="2021-12" db="EMBL/GenBank/DDBJ databases">
        <title>Alicyclobacillaceae gen. nov., sp. nov., isolated from chalcocite enrichment system.</title>
        <authorList>
            <person name="Jiang Z."/>
        </authorList>
    </citation>
    <scope>NUCLEOTIDE SEQUENCE</scope>
    <source>
        <strain evidence="13">MYW30-H2</strain>
    </source>
</reference>
<dbReference type="PROSITE" id="PS00787">
    <property type="entry name" value="CHORISMATE_SYNTHASE_1"/>
    <property type="match status" value="1"/>
</dbReference>
<evidence type="ECO:0000256" key="2">
    <source>
        <dbReference type="ARBA" id="ARBA00008014"/>
    </source>
</evidence>
<keyword evidence="6 11" id="KW-0288">FMN</keyword>
<feature type="binding site" evidence="11">
    <location>
        <begin position="248"/>
        <end position="249"/>
    </location>
    <ligand>
        <name>FMN</name>
        <dbReference type="ChEBI" id="CHEBI:58210"/>
    </ligand>
</feature>
<dbReference type="PANTHER" id="PTHR21085:SF0">
    <property type="entry name" value="CHORISMATE SYNTHASE"/>
    <property type="match status" value="1"/>
</dbReference>
<dbReference type="GO" id="GO:0004107">
    <property type="term" value="F:chorismate synthase activity"/>
    <property type="evidence" value="ECO:0007669"/>
    <property type="project" value="UniProtKB-EC"/>
</dbReference>
<comment type="cofactor">
    <cofactor evidence="11 12">
        <name>FMNH2</name>
        <dbReference type="ChEBI" id="CHEBI:57618"/>
    </cofactor>
    <text evidence="11 12">Reduced FMN (FMNH(2)).</text>
</comment>
<evidence type="ECO:0000256" key="11">
    <source>
        <dbReference type="HAMAP-Rule" id="MF_00300"/>
    </source>
</evidence>
<keyword evidence="8 11" id="KW-0521">NADP</keyword>
<feature type="binding site" evidence="11">
    <location>
        <position position="45"/>
    </location>
    <ligand>
        <name>NADP(+)</name>
        <dbReference type="ChEBI" id="CHEBI:58349"/>
    </ligand>
</feature>
<evidence type="ECO:0000256" key="12">
    <source>
        <dbReference type="RuleBase" id="RU000605"/>
    </source>
</evidence>
<dbReference type="CDD" id="cd07304">
    <property type="entry name" value="Chorismate_synthase"/>
    <property type="match status" value="1"/>
</dbReference>
<keyword evidence="14" id="KW-1185">Reference proteome</keyword>
<keyword evidence="7 11" id="KW-0274">FAD</keyword>
<evidence type="ECO:0000256" key="4">
    <source>
        <dbReference type="ARBA" id="ARBA00022605"/>
    </source>
</evidence>
<dbReference type="EMBL" id="CP089291">
    <property type="protein sequence ID" value="UOF92916.1"/>
    <property type="molecule type" value="Genomic_DNA"/>
</dbReference>
<comment type="function">
    <text evidence="11">Catalyzes the anti-1,4-elimination of the C-3 phosphate and the C-6 proR hydrogen from 5-enolpyruvylshikimate-3-phosphate (EPSP) to yield chorismate, which is the branch point compound that serves as the starting substrate for the three terminal pathways of aromatic amino acid biosynthesis. This reaction introduces a second double bond into the aromatic ring system.</text>
</comment>
<keyword evidence="5 11" id="KW-0285">Flavoprotein</keyword>
<evidence type="ECO:0000256" key="5">
    <source>
        <dbReference type="ARBA" id="ARBA00022630"/>
    </source>
</evidence>
<comment type="subunit">
    <text evidence="11">Homotetramer.</text>
</comment>
<dbReference type="InterPro" id="IPR035904">
    <property type="entry name" value="Chorismate_synth_AroC_sf"/>
</dbReference>
<organism evidence="13 14">
    <name type="scientific">Fodinisporobacter ferrooxydans</name>
    <dbReference type="NCBI Taxonomy" id="2901836"/>
    <lineage>
        <taxon>Bacteria</taxon>
        <taxon>Bacillati</taxon>
        <taxon>Bacillota</taxon>
        <taxon>Bacilli</taxon>
        <taxon>Bacillales</taxon>
        <taxon>Alicyclobacillaceae</taxon>
        <taxon>Fodinisporobacter</taxon>
    </lineage>
</organism>
<evidence type="ECO:0000256" key="9">
    <source>
        <dbReference type="ARBA" id="ARBA00023141"/>
    </source>
</evidence>
<feature type="binding site" evidence="11">
    <location>
        <position position="333"/>
    </location>
    <ligand>
        <name>FMN</name>
        <dbReference type="ChEBI" id="CHEBI:58210"/>
    </ligand>
</feature>
<evidence type="ECO:0000256" key="7">
    <source>
        <dbReference type="ARBA" id="ARBA00022827"/>
    </source>
</evidence>
<gene>
    <name evidence="11 13" type="primary">aroC</name>
    <name evidence="13" type="ORF">LSG31_17815</name>
</gene>